<name>A0A0G0LE85_9BACT</name>
<gene>
    <name evidence="1" type="ORF">UT14_C0060G0011</name>
</gene>
<dbReference type="Proteomes" id="UP000033841">
    <property type="component" value="Unassembled WGS sequence"/>
</dbReference>
<sequence>MSPVKWTEIVSELVTHSGATRTKTTHGIISATENKEFIFPLPGTRFSIQVFGDGTMYEVTLDRNGKPQGVPNNIRRSHETAYEKNGKRVTLEYIPPNQPSTLDLLTGDTFRPKSQLDDINNY</sequence>
<comment type="caution">
    <text evidence="1">The sequence shown here is derived from an EMBL/GenBank/DDBJ whole genome shotgun (WGS) entry which is preliminary data.</text>
</comment>
<evidence type="ECO:0000313" key="1">
    <source>
        <dbReference type="EMBL" id="KKQ89367.1"/>
    </source>
</evidence>
<dbReference type="AlphaFoldDB" id="A0A0G0LE85"/>
<organism evidence="1 2">
    <name type="scientific">Candidatus Shapirobacteria bacterium GW2011_GWE1_38_92</name>
    <dbReference type="NCBI Taxonomy" id="1618489"/>
    <lineage>
        <taxon>Bacteria</taxon>
        <taxon>Candidatus Shapironibacteriota</taxon>
    </lineage>
</organism>
<evidence type="ECO:0000313" key="2">
    <source>
        <dbReference type="Proteomes" id="UP000033841"/>
    </source>
</evidence>
<proteinExistence type="predicted"/>
<accession>A0A0G0LE85</accession>
<reference evidence="1 2" key="1">
    <citation type="journal article" date="2015" name="Nature">
        <title>rRNA introns, odd ribosomes, and small enigmatic genomes across a large radiation of phyla.</title>
        <authorList>
            <person name="Brown C.T."/>
            <person name="Hug L.A."/>
            <person name="Thomas B.C."/>
            <person name="Sharon I."/>
            <person name="Castelle C.J."/>
            <person name="Singh A."/>
            <person name="Wilkins M.J."/>
            <person name="Williams K.H."/>
            <person name="Banfield J.F."/>
        </authorList>
    </citation>
    <scope>NUCLEOTIDE SEQUENCE [LARGE SCALE GENOMIC DNA]</scope>
</reference>
<protein>
    <submittedName>
        <fullName evidence="1">Uncharacterized protein</fullName>
    </submittedName>
</protein>
<dbReference type="EMBL" id="LBVR01000060">
    <property type="protein sequence ID" value="KKQ89367.1"/>
    <property type="molecule type" value="Genomic_DNA"/>
</dbReference>